<accession>A0A7S1TJU9</accession>
<protein>
    <submittedName>
        <fullName evidence="1">Uncharacterized protein</fullName>
    </submittedName>
</protein>
<organism evidence="1">
    <name type="scientific">Compsopogon caeruleus</name>
    <dbReference type="NCBI Taxonomy" id="31354"/>
    <lineage>
        <taxon>Eukaryota</taxon>
        <taxon>Rhodophyta</taxon>
        <taxon>Compsopogonophyceae</taxon>
        <taxon>Compsopogonales</taxon>
        <taxon>Compsopogonaceae</taxon>
        <taxon>Compsopogon</taxon>
    </lineage>
</organism>
<dbReference type="EMBL" id="HBGH01016430">
    <property type="protein sequence ID" value="CAD9236983.1"/>
    <property type="molecule type" value="Transcribed_RNA"/>
</dbReference>
<name>A0A7S1TJU9_9RHOD</name>
<gene>
    <name evidence="1" type="ORF">CCAE0312_LOCUS9080</name>
</gene>
<evidence type="ECO:0000313" key="1">
    <source>
        <dbReference type="EMBL" id="CAD9236983.1"/>
    </source>
</evidence>
<proteinExistence type="predicted"/>
<sequence>MIRLLKKAGHDDVRYHEEPGKGHWYSSELDDGGSHCVDWPPLFDFFASRHVRAIHEVLQIDFSTLCPAYSDSYAWIRIYSQLQHMLCSRIRASCLPNKRIIFVETINVQVFQLRTRSILEGQEPTKLLIDGDTIVLSVVEDAFIRRTGTTWQRVETPSPWEKGPHRYGPLKMELRNNLLAIVPSDFRSELARMAIQKATLDREQCIYRAQAFLEIVTDVEFTQGKIRADGRSLLIYGNENCNSAWSTVLGSHCPLRVSRSCIELANEVIISSPRGLALFLYPRVDCPRSSVICVGASGPEGMRLAFRQPLFQPFVRYPDFSILESSNDGKDPARMVAAGYFSTIWDLVGVGAEIERL</sequence>
<reference evidence="1" key="1">
    <citation type="submission" date="2021-01" db="EMBL/GenBank/DDBJ databases">
        <authorList>
            <person name="Corre E."/>
            <person name="Pelletier E."/>
            <person name="Niang G."/>
            <person name="Scheremetjew M."/>
            <person name="Finn R."/>
            <person name="Kale V."/>
            <person name="Holt S."/>
            <person name="Cochrane G."/>
            <person name="Meng A."/>
            <person name="Brown T."/>
            <person name="Cohen L."/>
        </authorList>
    </citation>
    <scope>NUCLEOTIDE SEQUENCE</scope>
    <source>
        <strain evidence="1">SAG 36.94</strain>
    </source>
</reference>
<dbReference type="AlphaFoldDB" id="A0A7S1TJU9"/>